<keyword evidence="5" id="KW-1185">Reference proteome</keyword>
<evidence type="ECO:0000313" key="5">
    <source>
        <dbReference type="Proteomes" id="UP001204798"/>
    </source>
</evidence>
<proteinExistence type="predicted"/>
<dbReference type="PANTHER" id="PTHR31302:SF31">
    <property type="entry name" value="PHOSPHODIESTERASE YAEI"/>
    <property type="match status" value="1"/>
</dbReference>
<accession>A0ABT2EQC6</accession>
<dbReference type="PANTHER" id="PTHR31302">
    <property type="entry name" value="TRANSMEMBRANE PROTEIN WITH METALLOPHOSPHOESTERASE DOMAIN-RELATED"/>
    <property type="match status" value="1"/>
</dbReference>
<name>A0ABT2EQC6_9BACT</name>
<dbReference type="CDD" id="cd07385">
    <property type="entry name" value="MPP_YkuE_C"/>
    <property type="match status" value="1"/>
</dbReference>
<dbReference type="Pfam" id="PF00149">
    <property type="entry name" value="Metallophos"/>
    <property type="match status" value="1"/>
</dbReference>
<evidence type="ECO:0000256" key="2">
    <source>
        <dbReference type="ARBA" id="ARBA00022801"/>
    </source>
</evidence>
<dbReference type="InterPro" id="IPR051158">
    <property type="entry name" value="Metallophosphoesterase_sf"/>
</dbReference>
<dbReference type="InterPro" id="IPR029052">
    <property type="entry name" value="Metallo-depent_PP-like"/>
</dbReference>
<keyword evidence="2" id="KW-0378">Hydrolase</keyword>
<organism evidence="4 5">
    <name type="scientific">Candidatus Fervidibacter sacchari</name>
    <dbReference type="NCBI Taxonomy" id="1448929"/>
    <lineage>
        <taxon>Bacteria</taxon>
        <taxon>Candidatus Fervidibacterota</taxon>
        <taxon>Candidatus Fervidibacter</taxon>
    </lineage>
</organism>
<keyword evidence="1" id="KW-0479">Metal-binding</keyword>
<dbReference type="Gene3D" id="3.60.21.10">
    <property type="match status" value="1"/>
</dbReference>
<reference evidence="4 5" key="1">
    <citation type="submission" date="2022-08" db="EMBL/GenBank/DDBJ databases">
        <title>Bacterial and archaeal communities from various locations to study Microbial Dark Matter (Phase II).</title>
        <authorList>
            <person name="Stepanauskas R."/>
        </authorList>
    </citation>
    <scope>NUCLEOTIDE SEQUENCE [LARGE SCALE GENOMIC DNA]</scope>
    <source>
        <strain evidence="4 5">PD1</strain>
    </source>
</reference>
<evidence type="ECO:0000256" key="1">
    <source>
        <dbReference type="ARBA" id="ARBA00022723"/>
    </source>
</evidence>
<sequence>MAEWLLVLGMAFGVGAAYLAWKGIWVEPKQLTVERYILTLERLPELLDGLTIAFLTDLHLLPSGFGVEIAEWAVIRANEANPDIVALGGDLVHWCGAVPHLIPVLRRLKSRYGIFAVLGNHDHHCPWRLKKPSPWGGKPLSVDEWRIALERANVRLLVNEAVRLEINGATLWLVGVDDPYTGRDNLKGALSEVPQDAFAILIAHSPDIVDDPNISRVALVLSGHTHGGQIVFPLLGPILAPCRDKFRRAQGLSRVNGTWLYVSRGISAGLPIRLRCPPEVSVLTLKASPKRG</sequence>
<evidence type="ECO:0000259" key="3">
    <source>
        <dbReference type="Pfam" id="PF00149"/>
    </source>
</evidence>
<comment type="caution">
    <text evidence="4">The sequence shown here is derived from an EMBL/GenBank/DDBJ whole genome shotgun (WGS) entry which is preliminary data.</text>
</comment>
<gene>
    <name evidence="4" type="ORF">M2350_002580</name>
</gene>
<dbReference type="InterPro" id="IPR004843">
    <property type="entry name" value="Calcineurin-like_PHP"/>
</dbReference>
<dbReference type="Proteomes" id="UP001204798">
    <property type="component" value="Unassembled WGS sequence"/>
</dbReference>
<feature type="domain" description="Calcineurin-like phosphoesterase" evidence="3">
    <location>
        <begin position="51"/>
        <end position="227"/>
    </location>
</feature>
<dbReference type="RefSeq" id="WP_259098009.1">
    <property type="nucleotide sequence ID" value="NZ_CP130454.1"/>
</dbReference>
<dbReference type="SUPFAM" id="SSF56300">
    <property type="entry name" value="Metallo-dependent phosphatases"/>
    <property type="match status" value="1"/>
</dbReference>
<dbReference type="EMBL" id="JANUCP010000004">
    <property type="protein sequence ID" value="MCS3920163.1"/>
    <property type="molecule type" value="Genomic_DNA"/>
</dbReference>
<evidence type="ECO:0000313" key="4">
    <source>
        <dbReference type="EMBL" id="MCS3920163.1"/>
    </source>
</evidence>
<protein>
    <submittedName>
        <fullName evidence="4">MPP superfamily phosphohydrolase</fullName>
    </submittedName>
</protein>